<reference evidence="3" key="1">
    <citation type="journal article" date="2019" name="Int. J. Syst. Evol. Microbiol.">
        <title>The Global Catalogue of Microorganisms (GCM) 10K type strain sequencing project: providing services to taxonomists for standard genome sequencing and annotation.</title>
        <authorList>
            <consortium name="The Broad Institute Genomics Platform"/>
            <consortium name="The Broad Institute Genome Sequencing Center for Infectious Disease"/>
            <person name="Wu L."/>
            <person name="Ma J."/>
        </authorList>
    </citation>
    <scope>NUCLEOTIDE SEQUENCE [LARGE SCALE GENOMIC DNA]</scope>
    <source>
        <strain evidence="3">LMG 29894</strain>
    </source>
</reference>
<dbReference type="PANTHER" id="PTHR43441:SF10">
    <property type="entry name" value="ACETYLTRANSFERASE"/>
    <property type="match status" value="1"/>
</dbReference>
<evidence type="ECO:0000313" key="3">
    <source>
        <dbReference type="Proteomes" id="UP001595791"/>
    </source>
</evidence>
<feature type="domain" description="N-acetyltransferase" evidence="1">
    <location>
        <begin position="16"/>
        <end position="187"/>
    </location>
</feature>
<keyword evidence="2" id="KW-0012">Acyltransferase</keyword>
<accession>A0ABV8MTX5</accession>
<dbReference type="Pfam" id="PF13302">
    <property type="entry name" value="Acetyltransf_3"/>
    <property type="match status" value="1"/>
</dbReference>
<dbReference type="SUPFAM" id="SSF55729">
    <property type="entry name" value="Acyl-CoA N-acyltransferases (Nat)"/>
    <property type="match status" value="1"/>
</dbReference>
<dbReference type="Proteomes" id="UP001595791">
    <property type="component" value="Unassembled WGS sequence"/>
</dbReference>
<keyword evidence="2" id="KW-0808">Transferase</keyword>
<keyword evidence="3" id="KW-1185">Reference proteome</keyword>
<sequence length="191" mass="21293">MRSSRLPPYQAEQDGIRLRPFRLNDVDGYFSASRASVETVGRWLSWLHRDYARHEAEQWVAACVLGWGEPERPFNFVIEEVASQRLLGGLSVKVISNPAKRLGNIGFWVRSDTTGRGVATMATRLAVEFGFDTLQLPRLEIGAAVDNLASRRVAEKAGFQFEGVLRLGLLCNGQPTDEALYSLIAADREAR</sequence>
<dbReference type="InterPro" id="IPR016181">
    <property type="entry name" value="Acyl_CoA_acyltransferase"/>
</dbReference>
<dbReference type="PANTHER" id="PTHR43441">
    <property type="entry name" value="RIBOSOMAL-PROTEIN-SERINE ACETYLTRANSFERASE"/>
    <property type="match status" value="1"/>
</dbReference>
<protein>
    <submittedName>
        <fullName evidence="2">GNAT family N-acetyltransferase</fullName>
        <ecNumber evidence="2">2.3.-.-</ecNumber>
    </submittedName>
</protein>
<proteinExistence type="predicted"/>
<dbReference type="InterPro" id="IPR000182">
    <property type="entry name" value="GNAT_dom"/>
</dbReference>
<dbReference type="EC" id="2.3.-.-" evidence="2"/>
<evidence type="ECO:0000259" key="1">
    <source>
        <dbReference type="PROSITE" id="PS51186"/>
    </source>
</evidence>
<comment type="caution">
    <text evidence="2">The sequence shown here is derived from an EMBL/GenBank/DDBJ whole genome shotgun (WGS) entry which is preliminary data.</text>
</comment>
<dbReference type="EMBL" id="JBHSBU010000001">
    <property type="protein sequence ID" value="MFC4160830.1"/>
    <property type="molecule type" value="Genomic_DNA"/>
</dbReference>
<gene>
    <name evidence="2" type="ORF">ACFOW7_15925</name>
</gene>
<name>A0ABV8MTX5_9NEIS</name>
<dbReference type="RefSeq" id="WP_378166087.1">
    <property type="nucleotide sequence ID" value="NZ_JBHSBU010000001.1"/>
</dbReference>
<dbReference type="GO" id="GO:0016746">
    <property type="term" value="F:acyltransferase activity"/>
    <property type="evidence" value="ECO:0007669"/>
    <property type="project" value="UniProtKB-KW"/>
</dbReference>
<organism evidence="2 3">
    <name type="scientific">Chitinimonas lacunae</name>
    <dbReference type="NCBI Taxonomy" id="1963018"/>
    <lineage>
        <taxon>Bacteria</taxon>
        <taxon>Pseudomonadati</taxon>
        <taxon>Pseudomonadota</taxon>
        <taxon>Betaproteobacteria</taxon>
        <taxon>Neisseriales</taxon>
        <taxon>Chitinibacteraceae</taxon>
        <taxon>Chitinimonas</taxon>
    </lineage>
</organism>
<dbReference type="PROSITE" id="PS51186">
    <property type="entry name" value="GNAT"/>
    <property type="match status" value="1"/>
</dbReference>
<dbReference type="InterPro" id="IPR051908">
    <property type="entry name" value="Ribosomal_N-acetyltransferase"/>
</dbReference>
<evidence type="ECO:0000313" key="2">
    <source>
        <dbReference type="EMBL" id="MFC4160830.1"/>
    </source>
</evidence>
<dbReference type="Gene3D" id="3.40.630.30">
    <property type="match status" value="1"/>
</dbReference>